<sequence>MDFRMDLIIDYMPFFLKGALYTIGVSLVGILLGTILGLLIGMGKIMRNKLLALPFILYITFFRGTPLFVQILLIHFGLIPLVLGQTNAIVAGIVALTLNAAAYIAEIFRAGIQSIDRGQMEAARSLGQTHVQAMRYVILPQAFKRMVPPLGNEFIVLLKDSSLLAVITVPELMYWGRAFQGQYYKIWEPYLTAALIYLILTLSMSYLLGRLEKRLATE</sequence>
<feature type="transmembrane region" description="Helical" evidence="9">
    <location>
        <begin position="187"/>
        <end position="208"/>
    </location>
</feature>
<keyword evidence="4" id="KW-1003">Cell membrane</keyword>
<evidence type="ECO:0000256" key="6">
    <source>
        <dbReference type="ARBA" id="ARBA00022970"/>
    </source>
</evidence>
<accession>A0A098EJS8</accession>
<dbReference type="InterPro" id="IPR035906">
    <property type="entry name" value="MetI-like_sf"/>
</dbReference>
<dbReference type="PANTHER" id="PTHR30614:SF20">
    <property type="entry name" value="GLUTAMINE TRANSPORT SYSTEM PERMEASE PROTEIN GLNP"/>
    <property type="match status" value="1"/>
</dbReference>
<dbReference type="AlphaFoldDB" id="A0A098EJS8"/>
<dbReference type="InterPro" id="IPR043429">
    <property type="entry name" value="ArtM/GltK/GlnP/TcyL/YhdX-like"/>
</dbReference>
<name>A0A098EJS8_9BACL</name>
<evidence type="ECO:0000256" key="9">
    <source>
        <dbReference type="RuleBase" id="RU363032"/>
    </source>
</evidence>
<dbReference type="STRING" id="1499687.BN1080_00985"/>
<evidence type="ECO:0000256" key="8">
    <source>
        <dbReference type="ARBA" id="ARBA00023136"/>
    </source>
</evidence>
<proteinExistence type="inferred from homology"/>
<dbReference type="OrthoDB" id="9805999at2"/>
<evidence type="ECO:0000256" key="3">
    <source>
        <dbReference type="ARBA" id="ARBA00022448"/>
    </source>
</evidence>
<protein>
    <submittedName>
        <fullName evidence="11">Inner membrane amino-acid ABC transporter permease protein YecS</fullName>
    </submittedName>
</protein>
<dbReference type="EMBL" id="CCXS01000001">
    <property type="protein sequence ID" value="CEG22065.1"/>
    <property type="molecule type" value="Genomic_DNA"/>
</dbReference>
<dbReference type="FunFam" id="1.10.3720.10:FF:000033">
    <property type="entry name" value="Polar amino acid ABC transporter permease"/>
    <property type="match status" value="1"/>
</dbReference>
<gene>
    <name evidence="11" type="primary">yecS_1</name>
    <name evidence="11" type="ORF">BN1080_00985</name>
</gene>
<evidence type="ECO:0000256" key="5">
    <source>
        <dbReference type="ARBA" id="ARBA00022692"/>
    </source>
</evidence>
<organism evidence="11 12">
    <name type="scientific">Planococcus massiliensis</name>
    <dbReference type="NCBI Taxonomy" id="1499687"/>
    <lineage>
        <taxon>Bacteria</taxon>
        <taxon>Bacillati</taxon>
        <taxon>Bacillota</taxon>
        <taxon>Bacilli</taxon>
        <taxon>Bacillales</taxon>
        <taxon>Caryophanaceae</taxon>
        <taxon>Planococcus</taxon>
    </lineage>
</organism>
<feature type="transmembrane region" description="Helical" evidence="9">
    <location>
        <begin position="88"/>
        <end position="108"/>
    </location>
</feature>
<reference evidence="11 12" key="1">
    <citation type="submission" date="2014-09" db="EMBL/GenBank/DDBJ databases">
        <authorList>
            <person name="Urmite Genomes Urmite Genomes"/>
        </authorList>
    </citation>
    <scope>NUCLEOTIDE SEQUENCE [LARGE SCALE GENOMIC DNA]</scope>
    <source>
        <strain evidence="11 12">ES2</strain>
    </source>
</reference>
<keyword evidence="8 9" id="KW-0472">Membrane</keyword>
<feature type="transmembrane region" description="Helical" evidence="9">
    <location>
        <begin position="20"/>
        <end position="43"/>
    </location>
</feature>
<keyword evidence="6" id="KW-0029">Amino-acid transport</keyword>
<evidence type="ECO:0000259" key="10">
    <source>
        <dbReference type="PROSITE" id="PS50928"/>
    </source>
</evidence>
<dbReference type="GO" id="GO:0043190">
    <property type="term" value="C:ATP-binding cassette (ABC) transporter complex"/>
    <property type="evidence" value="ECO:0007669"/>
    <property type="project" value="InterPro"/>
</dbReference>
<comment type="subcellular location">
    <subcellularLocation>
        <location evidence="1 9">Cell membrane</location>
        <topology evidence="1 9">Multi-pass membrane protein</topology>
    </subcellularLocation>
</comment>
<dbReference type="Pfam" id="PF00528">
    <property type="entry name" value="BPD_transp_1"/>
    <property type="match status" value="1"/>
</dbReference>
<dbReference type="GO" id="GO:0022857">
    <property type="term" value="F:transmembrane transporter activity"/>
    <property type="evidence" value="ECO:0007669"/>
    <property type="project" value="InterPro"/>
</dbReference>
<dbReference type="NCBIfam" id="TIGR01726">
    <property type="entry name" value="HEQRo_perm_3TM"/>
    <property type="match status" value="1"/>
</dbReference>
<feature type="transmembrane region" description="Helical" evidence="9">
    <location>
        <begin position="55"/>
        <end position="82"/>
    </location>
</feature>
<evidence type="ECO:0000313" key="12">
    <source>
        <dbReference type="Proteomes" id="UP000043699"/>
    </source>
</evidence>
<dbReference type="InterPro" id="IPR000515">
    <property type="entry name" value="MetI-like"/>
</dbReference>
<evidence type="ECO:0000313" key="11">
    <source>
        <dbReference type="EMBL" id="CEG22065.1"/>
    </source>
</evidence>
<dbReference type="PROSITE" id="PS50928">
    <property type="entry name" value="ABC_TM1"/>
    <property type="match status" value="1"/>
</dbReference>
<comment type="similarity">
    <text evidence="2">Belongs to the binding-protein-dependent transport system permease family. HisMQ subfamily.</text>
</comment>
<dbReference type="GO" id="GO:0006865">
    <property type="term" value="P:amino acid transport"/>
    <property type="evidence" value="ECO:0007669"/>
    <property type="project" value="UniProtKB-KW"/>
</dbReference>
<dbReference type="Proteomes" id="UP000043699">
    <property type="component" value="Unassembled WGS sequence"/>
</dbReference>
<dbReference type="Gene3D" id="1.10.3720.10">
    <property type="entry name" value="MetI-like"/>
    <property type="match status" value="1"/>
</dbReference>
<keyword evidence="12" id="KW-1185">Reference proteome</keyword>
<evidence type="ECO:0000256" key="4">
    <source>
        <dbReference type="ARBA" id="ARBA00022475"/>
    </source>
</evidence>
<keyword evidence="3 9" id="KW-0813">Transport</keyword>
<keyword evidence="5 9" id="KW-0812">Transmembrane</keyword>
<keyword evidence="7 9" id="KW-1133">Transmembrane helix</keyword>
<feature type="transmembrane region" description="Helical" evidence="9">
    <location>
        <begin position="154"/>
        <end position="175"/>
    </location>
</feature>
<evidence type="ECO:0000256" key="1">
    <source>
        <dbReference type="ARBA" id="ARBA00004651"/>
    </source>
</evidence>
<dbReference type="SUPFAM" id="SSF161098">
    <property type="entry name" value="MetI-like"/>
    <property type="match status" value="1"/>
</dbReference>
<dbReference type="CDD" id="cd06261">
    <property type="entry name" value="TM_PBP2"/>
    <property type="match status" value="1"/>
</dbReference>
<dbReference type="InterPro" id="IPR010065">
    <property type="entry name" value="AA_ABC_transptr_permease_3TM"/>
</dbReference>
<evidence type="ECO:0000256" key="7">
    <source>
        <dbReference type="ARBA" id="ARBA00022989"/>
    </source>
</evidence>
<dbReference type="PANTHER" id="PTHR30614">
    <property type="entry name" value="MEMBRANE COMPONENT OF AMINO ACID ABC TRANSPORTER"/>
    <property type="match status" value="1"/>
</dbReference>
<feature type="domain" description="ABC transmembrane type-1" evidence="10">
    <location>
        <begin position="19"/>
        <end position="208"/>
    </location>
</feature>
<evidence type="ECO:0000256" key="2">
    <source>
        <dbReference type="ARBA" id="ARBA00010072"/>
    </source>
</evidence>
<dbReference type="RefSeq" id="WP_052650797.1">
    <property type="nucleotide sequence ID" value="NZ_CCXS01000001.1"/>
</dbReference>